<evidence type="ECO:0000256" key="1">
    <source>
        <dbReference type="SAM" id="MobiDB-lite"/>
    </source>
</evidence>
<organism evidence="2 3">
    <name type="scientific">Ancylobacter rudongensis</name>
    <dbReference type="NCBI Taxonomy" id="177413"/>
    <lineage>
        <taxon>Bacteria</taxon>
        <taxon>Pseudomonadati</taxon>
        <taxon>Pseudomonadota</taxon>
        <taxon>Alphaproteobacteria</taxon>
        <taxon>Hyphomicrobiales</taxon>
        <taxon>Xanthobacteraceae</taxon>
        <taxon>Ancylobacter</taxon>
    </lineage>
</organism>
<proteinExistence type="predicted"/>
<evidence type="ECO:0000313" key="2">
    <source>
        <dbReference type="EMBL" id="SCW94835.1"/>
    </source>
</evidence>
<dbReference type="STRING" id="177413.SAMN05660859_4176"/>
<evidence type="ECO:0000313" key="3">
    <source>
        <dbReference type="Proteomes" id="UP000198889"/>
    </source>
</evidence>
<gene>
    <name evidence="2" type="ORF">SAMN05660859_4176</name>
</gene>
<feature type="region of interest" description="Disordered" evidence="1">
    <location>
        <begin position="117"/>
        <end position="191"/>
    </location>
</feature>
<reference evidence="3" key="1">
    <citation type="submission" date="2016-10" db="EMBL/GenBank/DDBJ databases">
        <authorList>
            <person name="Varghese N."/>
            <person name="Submissions S."/>
        </authorList>
    </citation>
    <scope>NUCLEOTIDE SEQUENCE [LARGE SCALE GENOMIC DNA]</scope>
    <source>
        <strain evidence="3">CGMCC 1.1761</strain>
    </source>
</reference>
<dbReference type="EMBL" id="FMTP01000009">
    <property type="protein sequence ID" value="SCW94835.1"/>
    <property type="molecule type" value="Genomic_DNA"/>
</dbReference>
<dbReference type="Proteomes" id="UP000198889">
    <property type="component" value="Unassembled WGS sequence"/>
</dbReference>
<feature type="compositionally biased region" description="Basic and acidic residues" evidence="1">
    <location>
        <begin position="154"/>
        <end position="163"/>
    </location>
</feature>
<name>A0A1G4UPE8_9HYPH</name>
<feature type="compositionally biased region" description="Low complexity" evidence="1">
    <location>
        <begin position="117"/>
        <end position="129"/>
    </location>
</feature>
<sequence length="543" mass="58140">MSEGSRPPSPRRRRSARAPRPRRVWLRTLRLAVAVHPWRCAGIGAGVLVLLALIATTSLPMALAERHPSLALALHPDHPRALLALAQEERARLTAAMAQKEEEAVARAEEAASAAAATAAAAPAETAASGDGGAGGDEAAAPPAPPAPANDADALARQEREHAASLTTPEATEPDAPEAADSVPPPAPEDLPALRAALSDLAARIRARAPLDATAWRLKGDTSDDLAAARQAMTEAVARSRRETVAAFWLMHQDYERRDYAGVVRLADVLLRTRPALDEYTLSYLSSLSLTPEGRAALVTALIENPSWRGLFLRSMGSKLAASDAPLALFQALKDAGSPPSEAELVPLLRARIAAEKRAGGAYNIWLQMLPEDEVLKVRPVNNLDFAQDPSSLPFNWSLPRSVNAFIDFQRASGDDAGRVLRIRFGVGRVRLGSLEQITFLRPGSYRFSGEQKGLMSSKRGMVWQVLCAGGGPPAGQSSQLLGAPRSWRPFSFDITIPNNSRCDSQRLRLIHDSRSTSEQFASGEIQFQSLQITPLEPAASGG</sequence>
<dbReference type="AlphaFoldDB" id="A0A1G4UPE8"/>
<protein>
    <submittedName>
        <fullName evidence="2">Uncharacterized protein</fullName>
    </submittedName>
</protein>
<accession>A0A1G4UPE8</accession>
<keyword evidence="3" id="KW-1185">Reference proteome</keyword>